<evidence type="ECO:0000313" key="2">
    <source>
        <dbReference type="Proteomes" id="UP000265618"/>
    </source>
</evidence>
<comment type="caution">
    <text evidence="1">The sequence shown here is derived from an EMBL/GenBank/DDBJ whole genome shotgun (WGS) entry which is preliminary data.</text>
</comment>
<organism evidence="1 2">
    <name type="scientific">Kipferlia bialata</name>
    <dbReference type="NCBI Taxonomy" id="797122"/>
    <lineage>
        <taxon>Eukaryota</taxon>
        <taxon>Metamonada</taxon>
        <taxon>Carpediemonas-like organisms</taxon>
        <taxon>Kipferlia</taxon>
    </lineage>
</organism>
<reference evidence="1 2" key="1">
    <citation type="journal article" date="2018" name="PLoS ONE">
        <title>The draft genome of Kipferlia bialata reveals reductive genome evolution in fornicate parasites.</title>
        <authorList>
            <person name="Tanifuji G."/>
            <person name="Takabayashi S."/>
            <person name="Kume K."/>
            <person name="Takagi M."/>
            <person name="Nakayama T."/>
            <person name="Kamikawa R."/>
            <person name="Inagaki Y."/>
            <person name="Hashimoto T."/>
        </authorList>
    </citation>
    <scope>NUCLEOTIDE SEQUENCE [LARGE SCALE GENOMIC DNA]</scope>
    <source>
        <strain evidence="1">NY0173</strain>
    </source>
</reference>
<accession>A0A391PCH7</accession>
<feature type="non-terminal residue" evidence="1">
    <location>
        <position position="1"/>
    </location>
</feature>
<dbReference type="AlphaFoldDB" id="A0A391PCH7"/>
<protein>
    <submittedName>
        <fullName evidence="1">Uncharacterized protein</fullName>
    </submittedName>
</protein>
<dbReference type="EMBL" id="BDIP01008864">
    <property type="protein sequence ID" value="GCA64862.1"/>
    <property type="molecule type" value="Genomic_DNA"/>
</dbReference>
<proteinExistence type="predicted"/>
<evidence type="ECO:0000313" key="1">
    <source>
        <dbReference type="EMBL" id="GCA64862.1"/>
    </source>
</evidence>
<gene>
    <name evidence="1" type="ORF">KIPB_015597</name>
</gene>
<dbReference type="Proteomes" id="UP000265618">
    <property type="component" value="Unassembled WGS sequence"/>
</dbReference>
<name>A0A391PCH7_9EUKA</name>
<sequence>MAKPKGLSREDKMQQIADFLIRKRTVFTLKYLEKASSSGIGMHPMTMKELIK</sequence>
<keyword evidence="2" id="KW-1185">Reference proteome</keyword>